<dbReference type="Gene3D" id="3.30.70.1290">
    <property type="entry name" value="Transposase IS200-like"/>
    <property type="match status" value="1"/>
</dbReference>
<dbReference type="Pfam" id="PF01797">
    <property type="entry name" value="Y1_Tnp"/>
    <property type="match status" value="1"/>
</dbReference>
<dbReference type="GO" id="GO:0003677">
    <property type="term" value="F:DNA binding"/>
    <property type="evidence" value="ECO:0007669"/>
    <property type="project" value="InterPro"/>
</dbReference>
<sequence>MKKEIWKSTGTAVYNINYHFVWSTKYRRNVLLPPIDATLKETIASLCLEHGYDLLTLEVMPDHVHVFLSAPPKVAPAVIAKTLKGSTASAIFARHQELKKKLWRGHLWNPSYYVGTAGNVSAETIRHYIENQKVRLEGGE</sequence>
<dbReference type="InterPro" id="IPR036515">
    <property type="entry name" value="Transposase_17_sf"/>
</dbReference>
<dbReference type="GO" id="GO:0004803">
    <property type="term" value="F:transposase activity"/>
    <property type="evidence" value="ECO:0007669"/>
    <property type="project" value="InterPro"/>
</dbReference>
<feature type="domain" description="Transposase IS200-like" evidence="1">
    <location>
        <begin position="13"/>
        <end position="132"/>
    </location>
</feature>
<gene>
    <name evidence="2" type="ORF">MTY_0042</name>
</gene>
<evidence type="ECO:0000313" key="2">
    <source>
        <dbReference type="EMBL" id="GAF24715.1"/>
    </source>
</evidence>
<dbReference type="SMART" id="SM01321">
    <property type="entry name" value="Y1_Tnp"/>
    <property type="match status" value="1"/>
</dbReference>
<proteinExistence type="predicted"/>
<accession>A0A0S6UCL1</accession>
<reference evidence="2" key="1">
    <citation type="journal article" date="2014" name="Gene">
        <title>Genome-guided analysis of transformation efficiency and carbon dioxide assimilation by Moorella thermoacetica Y72.</title>
        <authorList>
            <person name="Tsukahara K."/>
            <person name="Kita A."/>
            <person name="Nakashimada Y."/>
            <person name="Hoshino T."/>
            <person name="Murakami K."/>
        </authorList>
    </citation>
    <scope>NUCLEOTIDE SEQUENCE [LARGE SCALE GENOMIC DNA]</scope>
    <source>
        <strain evidence="2">Y72</strain>
    </source>
</reference>
<protein>
    <submittedName>
        <fullName evidence="2">Transposase and inactivated derivatives</fullName>
    </submittedName>
</protein>
<dbReference type="GO" id="GO:0006313">
    <property type="term" value="P:DNA transposition"/>
    <property type="evidence" value="ECO:0007669"/>
    <property type="project" value="InterPro"/>
</dbReference>
<dbReference type="Proteomes" id="UP000063718">
    <property type="component" value="Unassembled WGS sequence"/>
</dbReference>
<dbReference type="PANTHER" id="PTHR33360:SF2">
    <property type="entry name" value="TRANSPOSASE FOR INSERTION SEQUENCE ELEMENT IS200"/>
    <property type="match status" value="1"/>
</dbReference>
<dbReference type="EMBL" id="DF238840">
    <property type="protein sequence ID" value="GAF24715.1"/>
    <property type="molecule type" value="Genomic_DNA"/>
</dbReference>
<dbReference type="InterPro" id="IPR002686">
    <property type="entry name" value="Transposase_17"/>
</dbReference>
<name>A0A0S6UCL1_NEOTH</name>
<dbReference type="SUPFAM" id="SSF143422">
    <property type="entry name" value="Transposase IS200-like"/>
    <property type="match status" value="1"/>
</dbReference>
<dbReference type="NCBIfam" id="NF033573">
    <property type="entry name" value="transpos_IS200"/>
    <property type="match status" value="1"/>
</dbReference>
<dbReference type="RefSeq" id="WP_025772932.1">
    <property type="nucleotide sequence ID" value="NZ_DF238840.1"/>
</dbReference>
<organism evidence="2">
    <name type="scientific">Moorella thermoacetica Y72</name>
    <dbReference type="NCBI Taxonomy" id="1325331"/>
    <lineage>
        <taxon>Bacteria</taxon>
        <taxon>Bacillati</taxon>
        <taxon>Bacillota</taxon>
        <taxon>Clostridia</taxon>
        <taxon>Neomoorellales</taxon>
        <taxon>Neomoorellaceae</taxon>
        <taxon>Neomoorella</taxon>
    </lineage>
</organism>
<dbReference type="AlphaFoldDB" id="A0A0S6UCL1"/>
<dbReference type="PANTHER" id="PTHR33360">
    <property type="entry name" value="TRANSPOSASE FOR INSERTION SEQUENCE ELEMENT IS200"/>
    <property type="match status" value="1"/>
</dbReference>
<evidence type="ECO:0000259" key="1">
    <source>
        <dbReference type="SMART" id="SM01321"/>
    </source>
</evidence>